<dbReference type="Proteomes" id="UP001434737">
    <property type="component" value="Chromosome"/>
</dbReference>
<proteinExistence type="predicted"/>
<dbReference type="RefSeq" id="WP_343353763.1">
    <property type="nucleotide sequence ID" value="NZ_CP145316.1"/>
</dbReference>
<keyword evidence="2" id="KW-1185">Reference proteome</keyword>
<organism evidence="1 2">
    <name type="scientific">Helicobacter mastomyrinus</name>
    <dbReference type="NCBI Taxonomy" id="287948"/>
    <lineage>
        <taxon>Bacteria</taxon>
        <taxon>Pseudomonadati</taxon>
        <taxon>Campylobacterota</taxon>
        <taxon>Epsilonproteobacteria</taxon>
        <taxon>Campylobacterales</taxon>
        <taxon>Helicobacteraceae</taxon>
        <taxon>Helicobacter</taxon>
    </lineage>
</organism>
<evidence type="ECO:0000313" key="1">
    <source>
        <dbReference type="EMBL" id="XAM18355.1"/>
    </source>
</evidence>
<sequence>MQSANPRDYFASSNTPYAMTQTQQTICLQTNQEWCDPSKAYATSIRMNQYTLNGDSVKEITYGGNTMYELQYGQWVRGSRFYGKGSVALNNILGALFIEDNMKIPLGYIGALNIRPGLRIDSDSYMGKVTFAPRFSLNYQTPWNEGNIGQHFATQITAGANRYYGRNIFAYAISGQLESLRRDVSRSEISKSFEEILAEGRVCANRNDDNCISTIGVNTTKFSQLKVPYADELMIGISQRIYDMNLGIKYIYRAGRDEIRRSSRSVSNLPTDSNYSSNYYIYTNEGISTTNVITLTLENTHPLKILGVKNHIFFAFDWTNVNRNYTDYSDTLTNQELANQWISWNGQIIRYADKPAENFNRPYTLRLNTTHTFNVGKTKWLLNNFFRYRSSYKAMASTLATSTVATRPPDKIDLDGDGIPETPVDTFRPLDIKGAFTWDMRLGFEVDMHKGNTMYMNVDIYNVLDAKNLAIASAAYSTTAGTTATPVYEVGRQFWLQLGYRY</sequence>
<gene>
    <name evidence="1" type="ORF">V3I05_01340</name>
</gene>
<name>A0ABZ3F819_9HELI</name>
<dbReference type="EMBL" id="CP145316">
    <property type="protein sequence ID" value="XAM18355.1"/>
    <property type="molecule type" value="Genomic_DNA"/>
</dbReference>
<protein>
    <recommendedName>
        <fullName evidence="3">TonB-dependent receptor</fullName>
    </recommendedName>
</protein>
<evidence type="ECO:0000313" key="2">
    <source>
        <dbReference type="Proteomes" id="UP001434737"/>
    </source>
</evidence>
<evidence type="ECO:0008006" key="3">
    <source>
        <dbReference type="Google" id="ProtNLM"/>
    </source>
</evidence>
<reference evidence="1 2" key="1">
    <citation type="submission" date="2024-02" db="EMBL/GenBank/DDBJ databases">
        <title>Genome and pathogenicity analysis of Helicobacter mastomyrinus isolated from mice.</title>
        <authorList>
            <person name="Zhu L."/>
        </authorList>
    </citation>
    <scope>NUCLEOTIDE SEQUENCE [LARGE SCALE GENOMIC DNA]</scope>
    <source>
        <strain evidence="1 2">Hm-17</strain>
    </source>
</reference>
<accession>A0ABZ3F819</accession>
<dbReference type="SUPFAM" id="SSF56935">
    <property type="entry name" value="Porins"/>
    <property type="match status" value="1"/>
</dbReference>